<dbReference type="EMBL" id="JADPRT010000031">
    <property type="protein sequence ID" value="MBF9073934.1"/>
    <property type="molecule type" value="Genomic_DNA"/>
</dbReference>
<protein>
    <submittedName>
        <fullName evidence="2">Uncharacterized protein</fullName>
    </submittedName>
</protein>
<accession>A0A931BA45</accession>
<gene>
    <name evidence="2" type="ORF">I2501_38585</name>
</gene>
<organism evidence="2 3">
    <name type="scientific">Streptacidiphilus fuscans</name>
    <dbReference type="NCBI Taxonomy" id="2789292"/>
    <lineage>
        <taxon>Bacteria</taxon>
        <taxon>Bacillati</taxon>
        <taxon>Actinomycetota</taxon>
        <taxon>Actinomycetes</taxon>
        <taxon>Kitasatosporales</taxon>
        <taxon>Streptomycetaceae</taxon>
        <taxon>Streptacidiphilus</taxon>
    </lineage>
</organism>
<dbReference type="Proteomes" id="UP000657385">
    <property type="component" value="Unassembled WGS sequence"/>
</dbReference>
<dbReference type="RefSeq" id="WP_196198752.1">
    <property type="nucleotide sequence ID" value="NZ_JADPRT010000031.1"/>
</dbReference>
<proteinExistence type="predicted"/>
<comment type="caution">
    <text evidence="2">The sequence shown here is derived from an EMBL/GenBank/DDBJ whole genome shotgun (WGS) entry which is preliminary data.</text>
</comment>
<name>A0A931BA45_9ACTN</name>
<dbReference type="AlphaFoldDB" id="A0A931BA45"/>
<feature type="compositionally biased region" description="Low complexity" evidence="1">
    <location>
        <begin position="116"/>
        <end position="133"/>
    </location>
</feature>
<evidence type="ECO:0000313" key="3">
    <source>
        <dbReference type="Proteomes" id="UP000657385"/>
    </source>
</evidence>
<sequence length="144" mass="14899">MTSAQASAELETLGNFRSRVDQVLQDLEAGKGSAKSISAQILSAGHLGTGFGEADALNARYQETYNKLVQLSQTLSNMIDAIVISVQCAQEGYQNVEATQIALLWKIHDQAAAAAQPPAVTTTGTNTGTTGTTGNNGGGAHHAL</sequence>
<reference evidence="2" key="1">
    <citation type="submission" date="2020-11" db="EMBL/GenBank/DDBJ databases">
        <title>Isolation and identification of active actinomycetes.</title>
        <authorList>
            <person name="Yu B."/>
        </authorList>
    </citation>
    <scope>NUCLEOTIDE SEQUENCE</scope>
    <source>
        <strain evidence="2">NEAU-YB345</strain>
    </source>
</reference>
<evidence type="ECO:0000313" key="2">
    <source>
        <dbReference type="EMBL" id="MBF9073934.1"/>
    </source>
</evidence>
<keyword evidence="3" id="KW-1185">Reference proteome</keyword>
<evidence type="ECO:0000256" key="1">
    <source>
        <dbReference type="SAM" id="MobiDB-lite"/>
    </source>
</evidence>
<feature type="compositionally biased region" description="Gly residues" evidence="1">
    <location>
        <begin position="134"/>
        <end position="144"/>
    </location>
</feature>
<feature type="region of interest" description="Disordered" evidence="1">
    <location>
        <begin position="116"/>
        <end position="144"/>
    </location>
</feature>